<evidence type="ECO:0000313" key="9">
    <source>
        <dbReference type="Proteomes" id="UP000004508"/>
    </source>
</evidence>
<accession>D6TYM0</accession>
<dbReference type="InterPro" id="IPR000390">
    <property type="entry name" value="Small_drug/metabolite_transptr"/>
</dbReference>
<dbReference type="GO" id="GO:0022857">
    <property type="term" value="F:transmembrane transporter activity"/>
    <property type="evidence" value="ECO:0007669"/>
    <property type="project" value="InterPro"/>
</dbReference>
<dbReference type="GO" id="GO:0005886">
    <property type="term" value="C:plasma membrane"/>
    <property type="evidence" value="ECO:0007669"/>
    <property type="project" value="UniProtKB-SubCell"/>
</dbReference>
<comment type="caution">
    <text evidence="8">The sequence shown here is derived from an EMBL/GenBank/DDBJ whole genome shotgun (WGS) entry which is preliminary data.</text>
</comment>
<keyword evidence="2" id="KW-1003">Cell membrane</keyword>
<feature type="transmembrane region" description="Helical" evidence="7">
    <location>
        <begin position="18"/>
        <end position="34"/>
    </location>
</feature>
<dbReference type="eggNOG" id="COG2076">
    <property type="taxonomic scope" value="Bacteria"/>
</dbReference>
<keyword evidence="4 7" id="KW-1133">Transmembrane helix</keyword>
<evidence type="ECO:0000256" key="6">
    <source>
        <dbReference type="RuleBase" id="RU003942"/>
    </source>
</evidence>
<dbReference type="Proteomes" id="UP000004508">
    <property type="component" value="Unassembled WGS sequence"/>
</dbReference>
<dbReference type="Pfam" id="PF00893">
    <property type="entry name" value="Multi_Drug_Res"/>
    <property type="match status" value="1"/>
</dbReference>
<reference evidence="8 9" key="1">
    <citation type="journal article" date="2011" name="Stand. Genomic Sci.">
        <title>Non-contiguous finished genome sequence and contextual data of the filamentous soil bacterium Ktedonobacter racemifer type strain (SOSP1-21).</title>
        <authorList>
            <person name="Chang Y.J."/>
            <person name="Land M."/>
            <person name="Hauser L."/>
            <person name="Chertkov O."/>
            <person name="Del Rio T.G."/>
            <person name="Nolan M."/>
            <person name="Copeland A."/>
            <person name="Tice H."/>
            <person name="Cheng J.F."/>
            <person name="Lucas S."/>
            <person name="Han C."/>
            <person name="Goodwin L."/>
            <person name="Pitluck S."/>
            <person name="Ivanova N."/>
            <person name="Ovchinikova G."/>
            <person name="Pati A."/>
            <person name="Chen A."/>
            <person name="Palaniappan K."/>
            <person name="Mavromatis K."/>
            <person name="Liolios K."/>
            <person name="Brettin T."/>
            <person name="Fiebig A."/>
            <person name="Rohde M."/>
            <person name="Abt B."/>
            <person name="Goker M."/>
            <person name="Detter J.C."/>
            <person name="Woyke T."/>
            <person name="Bristow J."/>
            <person name="Eisen J.A."/>
            <person name="Markowitz V."/>
            <person name="Hugenholtz P."/>
            <person name="Kyrpides N.C."/>
            <person name="Klenk H.P."/>
            <person name="Lapidus A."/>
        </authorList>
    </citation>
    <scope>NUCLEOTIDE SEQUENCE [LARGE SCALE GENOMIC DNA]</scope>
    <source>
        <strain evidence="9">DSM 44963</strain>
    </source>
</reference>
<evidence type="ECO:0000256" key="5">
    <source>
        <dbReference type="ARBA" id="ARBA00023136"/>
    </source>
</evidence>
<dbReference type="InParanoid" id="D6TYM0"/>
<dbReference type="FunCoup" id="D6TYM0">
    <property type="interactions" value="184"/>
</dbReference>
<evidence type="ECO:0000313" key="8">
    <source>
        <dbReference type="EMBL" id="EFH85095.1"/>
    </source>
</evidence>
<evidence type="ECO:0000256" key="3">
    <source>
        <dbReference type="ARBA" id="ARBA00022692"/>
    </source>
</evidence>
<dbReference type="AlphaFoldDB" id="D6TYM0"/>
<gene>
    <name evidence="8" type="ORF">Krac_6250</name>
</gene>
<feature type="transmembrane region" description="Helical" evidence="7">
    <location>
        <begin position="94"/>
        <end position="113"/>
    </location>
</feature>
<keyword evidence="5 7" id="KW-0472">Membrane</keyword>
<protein>
    <submittedName>
        <fullName evidence="8">Small multidrug resistance protein</fullName>
    </submittedName>
</protein>
<dbReference type="EMBL" id="ADVG01000003">
    <property type="protein sequence ID" value="EFH85095.1"/>
    <property type="molecule type" value="Genomic_DNA"/>
</dbReference>
<comment type="similarity">
    <text evidence="6">Belongs to the drug/metabolite transporter (DMT) superfamily. Small multidrug resistance (SMR) (TC 2.A.7.1) family.</text>
</comment>
<organism evidence="8 9">
    <name type="scientific">Ktedonobacter racemifer DSM 44963</name>
    <dbReference type="NCBI Taxonomy" id="485913"/>
    <lineage>
        <taxon>Bacteria</taxon>
        <taxon>Bacillati</taxon>
        <taxon>Chloroflexota</taxon>
        <taxon>Ktedonobacteria</taxon>
        <taxon>Ktedonobacterales</taxon>
        <taxon>Ktedonobacteraceae</taxon>
        <taxon>Ktedonobacter</taxon>
    </lineage>
</organism>
<keyword evidence="3 6" id="KW-0812">Transmembrane</keyword>
<feature type="transmembrane region" description="Helical" evidence="7">
    <location>
        <begin position="70"/>
        <end position="88"/>
    </location>
</feature>
<evidence type="ECO:0000256" key="2">
    <source>
        <dbReference type="ARBA" id="ARBA00022475"/>
    </source>
</evidence>
<proteinExistence type="inferred from homology"/>
<evidence type="ECO:0000256" key="1">
    <source>
        <dbReference type="ARBA" id="ARBA00004651"/>
    </source>
</evidence>
<dbReference type="PANTHER" id="PTHR30561">
    <property type="entry name" value="SMR FAMILY PROTON-DEPENDENT DRUG EFFLUX TRANSPORTER SUGE"/>
    <property type="match status" value="1"/>
</dbReference>
<dbReference type="InterPro" id="IPR037185">
    <property type="entry name" value="EmrE-like"/>
</dbReference>
<evidence type="ECO:0000256" key="4">
    <source>
        <dbReference type="ARBA" id="ARBA00022989"/>
    </source>
</evidence>
<dbReference type="SUPFAM" id="SSF103481">
    <property type="entry name" value="Multidrug resistance efflux transporter EmrE"/>
    <property type="match status" value="1"/>
</dbReference>
<dbReference type="PANTHER" id="PTHR30561:SF21">
    <property type="entry name" value="MOLECULAR CHAPERONE"/>
    <property type="match status" value="1"/>
</dbReference>
<keyword evidence="9" id="KW-1185">Reference proteome</keyword>
<sequence>METDSAVKAGSARKTNRAWLFVILAGMLEIAWASGLKYQFVPYLLMVPALFLGFDLFIRAAKRIPIGTAYAVFVGIGTVGTIVVESIISHGGVSFLKGGLILLLLLCIIGLKLTSYKGVTE</sequence>
<feature type="transmembrane region" description="Helical" evidence="7">
    <location>
        <begin position="40"/>
        <end position="58"/>
    </location>
</feature>
<dbReference type="OrthoDB" id="21828at2"/>
<dbReference type="RefSeq" id="WP_007917117.1">
    <property type="nucleotide sequence ID" value="NZ_ADVG01000003.1"/>
</dbReference>
<comment type="subcellular location">
    <subcellularLocation>
        <location evidence="1 6">Cell membrane</location>
        <topology evidence="1 6">Multi-pass membrane protein</topology>
    </subcellularLocation>
</comment>
<evidence type="ECO:0000256" key="7">
    <source>
        <dbReference type="SAM" id="Phobius"/>
    </source>
</evidence>
<dbReference type="Gene3D" id="1.10.3730.20">
    <property type="match status" value="1"/>
</dbReference>
<name>D6TYM0_KTERA</name>
<dbReference type="InterPro" id="IPR045324">
    <property type="entry name" value="Small_multidrug_res"/>
</dbReference>